<dbReference type="GO" id="GO:0006412">
    <property type="term" value="P:translation"/>
    <property type="evidence" value="ECO:0007669"/>
    <property type="project" value="UniProtKB-UniRule"/>
</dbReference>
<dbReference type="GO" id="GO:0019843">
    <property type="term" value="F:rRNA binding"/>
    <property type="evidence" value="ECO:0007669"/>
    <property type="project" value="UniProtKB-UniRule"/>
</dbReference>
<sequence length="95" mass="10604">MPKKQLQGVITSNKMSKTVVVKVESVKVHPKYHKRFKVHQKYKAHTDQACNVGDGVIIEECRPLSKDKKWKVIKKIGDEASASSSTSSREAGLVI</sequence>
<comment type="subunit">
    <text evidence="6">Part of the 30S ribosomal subunit.</text>
</comment>
<dbReference type="GO" id="GO:0022627">
    <property type="term" value="C:cytosolic small ribosomal subunit"/>
    <property type="evidence" value="ECO:0007669"/>
    <property type="project" value="UniProtKB-UniRule"/>
</dbReference>
<dbReference type="PANTHER" id="PTHR10744">
    <property type="entry name" value="40S RIBOSOMAL PROTEIN S11 FAMILY MEMBER"/>
    <property type="match status" value="1"/>
</dbReference>
<dbReference type="CDD" id="cd00364">
    <property type="entry name" value="Ribosomal_uS17"/>
    <property type="match status" value="1"/>
</dbReference>
<name>A0A1G2EFP7_9BACT</name>
<dbReference type="HAMAP" id="MF_01345_B">
    <property type="entry name" value="Ribosomal_uS17_B"/>
    <property type="match status" value="1"/>
</dbReference>
<dbReference type="PANTHER" id="PTHR10744:SF1">
    <property type="entry name" value="SMALL RIBOSOMAL SUBUNIT PROTEIN US17M"/>
    <property type="match status" value="1"/>
</dbReference>
<dbReference type="NCBIfam" id="TIGR03635">
    <property type="entry name" value="uS17_bact"/>
    <property type="match status" value="1"/>
</dbReference>
<evidence type="ECO:0000256" key="1">
    <source>
        <dbReference type="ARBA" id="ARBA00010254"/>
    </source>
</evidence>
<accession>A0A1G2EFP7</accession>
<evidence type="ECO:0000256" key="6">
    <source>
        <dbReference type="HAMAP-Rule" id="MF_01345"/>
    </source>
</evidence>
<evidence type="ECO:0000256" key="7">
    <source>
        <dbReference type="RuleBase" id="RU003872"/>
    </source>
</evidence>
<comment type="similarity">
    <text evidence="1 6 7">Belongs to the universal ribosomal protein uS17 family.</text>
</comment>
<evidence type="ECO:0000313" key="8">
    <source>
        <dbReference type="EMBL" id="OGZ24615.1"/>
    </source>
</evidence>
<keyword evidence="4 6" id="KW-0689">Ribosomal protein</keyword>
<gene>
    <name evidence="6" type="primary">rpsQ</name>
    <name evidence="8" type="ORF">A2896_00700</name>
</gene>
<keyword evidence="5 6" id="KW-0687">Ribonucleoprotein</keyword>
<dbReference type="Gene3D" id="2.40.50.140">
    <property type="entry name" value="Nucleic acid-binding proteins"/>
    <property type="match status" value="1"/>
</dbReference>
<protein>
    <recommendedName>
        <fullName evidence="6">Small ribosomal subunit protein uS17</fullName>
    </recommendedName>
</protein>
<organism evidence="8 9">
    <name type="scientific">Candidatus Nealsonbacteria bacterium RIFCSPLOWO2_01_FULL_43_32</name>
    <dbReference type="NCBI Taxonomy" id="1801672"/>
    <lineage>
        <taxon>Bacteria</taxon>
        <taxon>Candidatus Nealsoniibacteriota</taxon>
    </lineage>
</organism>
<dbReference type="Pfam" id="PF00366">
    <property type="entry name" value="Ribosomal_S17"/>
    <property type="match status" value="1"/>
</dbReference>
<dbReference type="PROSITE" id="PS00056">
    <property type="entry name" value="RIBOSOMAL_S17"/>
    <property type="match status" value="1"/>
</dbReference>
<dbReference type="EMBL" id="MHMH01000008">
    <property type="protein sequence ID" value="OGZ24615.1"/>
    <property type="molecule type" value="Genomic_DNA"/>
</dbReference>
<dbReference type="InterPro" id="IPR019979">
    <property type="entry name" value="Ribosomal_uS17_CS"/>
</dbReference>
<comment type="caution">
    <text evidence="8">The sequence shown here is derived from an EMBL/GenBank/DDBJ whole genome shotgun (WGS) entry which is preliminary data.</text>
</comment>
<dbReference type="NCBIfam" id="NF004123">
    <property type="entry name" value="PRK05610.1"/>
    <property type="match status" value="1"/>
</dbReference>
<dbReference type="InterPro" id="IPR012340">
    <property type="entry name" value="NA-bd_OB-fold"/>
</dbReference>
<dbReference type="STRING" id="1801672.A2896_00700"/>
<reference evidence="8 9" key="1">
    <citation type="journal article" date="2016" name="Nat. Commun.">
        <title>Thousands of microbial genomes shed light on interconnected biogeochemical processes in an aquifer system.</title>
        <authorList>
            <person name="Anantharaman K."/>
            <person name="Brown C.T."/>
            <person name="Hug L.A."/>
            <person name="Sharon I."/>
            <person name="Castelle C.J."/>
            <person name="Probst A.J."/>
            <person name="Thomas B.C."/>
            <person name="Singh A."/>
            <person name="Wilkins M.J."/>
            <person name="Karaoz U."/>
            <person name="Brodie E.L."/>
            <person name="Williams K.H."/>
            <person name="Hubbard S.S."/>
            <person name="Banfield J.F."/>
        </authorList>
    </citation>
    <scope>NUCLEOTIDE SEQUENCE [LARGE SCALE GENOMIC DNA]</scope>
</reference>
<evidence type="ECO:0000313" key="9">
    <source>
        <dbReference type="Proteomes" id="UP000178647"/>
    </source>
</evidence>
<evidence type="ECO:0000256" key="5">
    <source>
        <dbReference type="ARBA" id="ARBA00023274"/>
    </source>
</evidence>
<dbReference type="PRINTS" id="PR00973">
    <property type="entry name" value="RIBOSOMALS17"/>
</dbReference>
<dbReference type="Proteomes" id="UP000178647">
    <property type="component" value="Unassembled WGS sequence"/>
</dbReference>
<dbReference type="GO" id="GO:0003735">
    <property type="term" value="F:structural constituent of ribosome"/>
    <property type="evidence" value="ECO:0007669"/>
    <property type="project" value="UniProtKB-UniRule"/>
</dbReference>
<keyword evidence="3 6" id="KW-0694">RNA-binding</keyword>
<comment type="function">
    <text evidence="6">One of the primary rRNA binding proteins, it binds specifically to the 5'-end of 16S ribosomal RNA.</text>
</comment>
<dbReference type="AlphaFoldDB" id="A0A1G2EFP7"/>
<dbReference type="SUPFAM" id="SSF50249">
    <property type="entry name" value="Nucleic acid-binding proteins"/>
    <property type="match status" value="1"/>
</dbReference>
<evidence type="ECO:0000256" key="4">
    <source>
        <dbReference type="ARBA" id="ARBA00022980"/>
    </source>
</evidence>
<proteinExistence type="inferred from homology"/>
<evidence type="ECO:0000256" key="3">
    <source>
        <dbReference type="ARBA" id="ARBA00022884"/>
    </source>
</evidence>
<keyword evidence="2 6" id="KW-0699">rRNA-binding</keyword>
<dbReference type="InterPro" id="IPR000266">
    <property type="entry name" value="Ribosomal_uS17"/>
</dbReference>
<dbReference type="InterPro" id="IPR019984">
    <property type="entry name" value="Ribosomal_uS17_bact/chlr"/>
</dbReference>
<evidence type="ECO:0000256" key="2">
    <source>
        <dbReference type="ARBA" id="ARBA00022730"/>
    </source>
</evidence>